<comment type="catalytic activity">
    <reaction evidence="6">
        <text>hydrogencarbonate + H(+) = CO2 + H2O</text>
        <dbReference type="Rhea" id="RHEA:10748"/>
        <dbReference type="ChEBI" id="CHEBI:15377"/>
        <dbReference type="ChEBI" id="CHEBI:15378"/>
        <dbReference type="ChEBI" id="CHEBI:16526"/>
        <dbReference type="ChEBI" id="CHEBI:17544"/>
        <dbReference type="EC" id="4.2.1.1"/>
    </reaction>
</comment>
<evidence type="ECO:0000256" key="2">
    <source>
        <dbReference type="ARBA" id="ARBA00012925"/>
    </source>
</evidence>
<dbReference type="InterPro" id="IPR041891">
    <property type="entry name" value="Alpha_CA_prokaryot-like"/>
</dbReference>
<dbReference type="PANTHER" id="PTHR18952:SF265">
    <property type="entry name" value="CARBONIC ANHYDRASE"/>
    <property type="match status" value="1"/>
</dbReference>
<protein>
    <recommendedName>
        <fullName evidence="2">carbonic anhydrase</fullName>
        <ecNumber evidence="2">4.2.1.1</ecNumber>
    </recommendedName>
</protein>
<proteinExistence type="inferred from homology"/>
<evidence type="ECO:0000313" key="10">
    <source>
        <dbReference type="EMBL" id="NHQ85335.1"/>
    </source>
</evidence>
<evidence type="ECO:0000256" key="8">
    <source>
        <dbReference type="SAM" id="SignalP"/>
    </source>
</evidence>
<keyword evidence="5" id="KW-0456">Lyase</keyword>
<comment type="caution">
    <text evidence="10">The sequence shown here is derived from an EMBL/GenBank/DDBJ whole genome shotgun (WGS) entry which is preliminary data.</text>
</comment>
<dbReference type="InterPro" id="IPR023561">
    <property type="entry name" value="Carbonic_anhydrase_a-class"/>
</dbReference>
<dbReference type="Gene3D" id="3.10.200.10">
    <property type="entry name" value="Alpha carbonic anhydrase"/>
    <property type="match status" value="1"/>
</dbReference>
<gene>
    <name evidence="10" type="ORF">HA050_04310</name>
</gene>
<name>A0ABX0KSM4_9NEIS</name>
<evidence type="ECO:0000256" key="7">
    <source>
        <dbReference type="SAM" id="MobiDB-lite"/>
    </source>
</evidence>
<dbReference type="PANTHER" id="PTHR18952">
    <property type="entry name" value="CARBONIC ANHYDRASE"/>
    <property type="match status" value="1"/>
</dbReference>
<evidence type="ECO:0000256" key="1">
    <source>
        <dbReference type="ARBA" id="ARBA00010718"/>
    </source>
</evidence>
<reference evidence="10 11" key="1">
    <citation type="submission" date="2020-03" db="EMBL/GenBank/DDBJ databases">
        <title>Draft genome sequence of environmentally isolated violet-colored cultures.</title>
        <authorList>
            <person name="Wilson H.S."/>
        </authorList>
    </citation>
    <scope>NUCLEOTIDE SEQUENCE [LARGE SCALE GENOMIC DNA]</scope>
    <source>
        <strain evidence="10 11">HSC-16F04</strain>
    </source>
</reference>
<dbReference type="SUPFAM" id="SSF51069">
    <property type="entry name" value="Carbonic anhydrase"/>
    <property type="match status" value="1"/>
</dbReference>
<evidence type="ECO:0000256" key="4">
    <source>
        <dbReference type="ARBA" id="ARBA00022833"/>
    </source>
</evidence>
<dbReference type="CDD" id="cd03124">
    <property type="entry name" value="alpha_CA_prokaryotic_like"/>
    <property type="match status" value="1"/>
</dbReference>
<dbReference type="InterPro" id="IPR001148">
    <property type="entry name" value="CA_dom"/>
</dbReference>
<dbReference type="InterPro" id="IPR036398">
    <property type="entry name" value="CA_dom_sf"/>
</dbReference>
<evidence type="ECO:0000256" key="3">
    <source>
        <dbReference type="ARBA" id="ARBA00022723"/>
    </source>
</evidence>
<evidence type="ECO:0000256" key="5">
    <source>
        <dbReference type="ARBA" id="ARBA00023239"/>
    </source>
</evidence>
<evidence type="ECO:0000256" key="6">
    <source>
        <dbReference type="ARBA" id="ARBA00048348"/>
    </source>
</evidence>
<dbReference type="Proteomes" id="UP000712570">
    <property type="component" value="Unassembled WGS sequence"/>
</dbReference>
<feature type="domain" description="Alpha-carbonic anhydrase" evidence="9">
    <location>
        <begin position="107"/>
        <end position="332"/>
    </location>
</feature>
<feature type="region of interest" description="Disordered" evidence="7">
    <location>
        <begin position="25"/>
        <end position="118"/>
    </location>
</feature>
<dbReference type="RefSeq" id="WP_166822545.1">
    <property type="nucleotide sequence ID" value="NZ_JAAOLX010000002.1"/>
</dbReference>
<sequence>MRYSALMMCLTVAFTFAAEPGHKAAAPEPAHKTEKPAAETAPASHDAPPETIPVPHSAPVGKYGIPSPGPGHRSNNSHAAAKKHKAPSAHAPAAAHGDGHGAPHAGGHWGYEEGSTGPNRWGSMSPSFALCAEGKEQSPINITTSYAQEMEKIKFSYGMTRIIVVNNGHTIQLNIDPGSYIEALGSKYQLLQFHFHTPSEEAIGGIRYPMVAHLVHKSEEGKLAVVAALIQQGAQDNPLIEALWDKMPDEHNESRTFDKLTYSPAALLPLDQSFYTFMGSLTTPPCSEGVRWLVMKNPLSISARQIARFRKIFPMNARPVQSINARNVMEGM</sequence>
<feature type="compositionally biased region" description="Low complexity" evidence="7">
    <location>
        <begin position="88"/>
        <end position="106"/>
    </location>
</feature>
<comment type="similarity">
    <text evidence="1">Belongs to the alpha-carbonic anhydrase family.</text>
</comment>
<keyword evidence="8" id="KW-0732">Signal</keyword>
<evidence type="ECO:0000259" key="9">
    <source>
        <dbReference type="PROSITE" id="PS51144"/>
    </source>
</evidence>
<dbReference type="EMBL" id="JAAOLX010000002">
    <property type="protein sequence ID" value="NHQ85335.1"/>
    <property type="molecule type" value="Genomic_DNA"/>
</dbReference>
<feature type="chain" id="PRO_5045774812" description="carbonic anhydrase" evidence="8">
    <location>
        <begin position="18"/>
        <end position="332"/>
    </location>
</feature>
<organism evidence="10 11">
    <name type="scientific">Iodobacter violaceini</name>
    <dbReference type="NCBI Taxonomy" id="3044271"/>
    <lineage>
        <taxon>Bacteria</taxon>
        <taxon>Pseudomonadati</taxon>
        <taxon>Pseudomonadota</taxon>
        <taxon>Betaproteobacteria</taxon>
        <taxon>Neisseriales</taxon>
        <taxon>Chitinibacteraceae</taxon>
        <taxon>Iodobacter</taxon>
    </lineage>
</organism>
<accession>A0ABX0KSM4</accession>
<dbReference type="PROSITE" id="PS51144">
    <property type="entry name" value="ALPHA_CA_2"/>
    <property type="match status" value="1"/>
</dbReference>
<keyword evidence="4" id="KW-0862">Zinc</keyword>
<feature type="signal peptide" evidence="8">
    <location>
        <begin position="1"/>
        <end position="17"/>
    </location>
</feature>
<dbReference type="SMART" id="SM01057">
    <property type="entry name" value="Carb_anhydrase"/>
    <property type="match status" value="1"/>
</dbReference>
<evidence type="ECO:0000313" key="11">
    <source>
        <dbReference type="Proteomes" id="UP000712570"/>
    </source>
</evidence>
<dbReference type="Pfam" id="PF00194">
    <property type="entry name" value="Carb_anhydrase"/>
    <property type="match status" value="1"/>
</dbReference>
<keyword evidence="3" id="KW-0479">Metal-binding</keyword>
<keyword evidence="11" id="KW-1185">Reference proteome</keyword>
<dbReference type="EC" id="4.2.1.1" evidence="2"/>